<dbReference type="AlphaFoldDB" id="A0A512IDI2"/>
<dbReference type="Gene3D" id="3.40.50.1000">
    <property type="entry name" value="HAD superfamily/HAD-like"/>
    <property type="match status" value="1"/>
</dbReference>
<comment type="catalytic activity">
    <reaction evidence="12">
        <text>O-phospho-D-serine + H2O = D-serine + phosphate</text>
        <dbReference type="Rhea" id="RHEA:24873"/>
        <dbReference type="ChEBI" id="CHEBI:15377"/>
        <dbReference type="ChEBI" id="CHEBI:35247"/>
        <dbReference type="ChEBI" id="CHEBI:43474"/>
        <dbReference type="ChEBI" id="CHEBI:58680"/>
        <dbReference type="EC" id="3.1.3.3"/>
    </reaction>
</comment>
<dbReference type="SFLD" id="SFLDS00003">
    <property type="entry name" value="Haloacid_Dehalogenase"/>
    <property type="match status" value="1"/>
</dbReference>
<dbReference type="SFLD" id="SFLDG01137">
    <property type="entry name" value="C1.6.1:_Phosphoserine_Phosphat"/>
    <property type="match status" value="1"/>
</dbReference>
<dbReference type="RefSeq" id="WP_062733670.1">
    <property type="nucleotide sequence ID" value="NZ_BJZS01000051.1"/>
</dbReference>
<evidence type="ECO:0000256" key="2">
    <source>
        <dbReference type="ARBA" id="ARBA00005135"/>
    </source>
</evidence>
<evidence type="ECO:0000256" key="9">
    <source>
        <dbReference type="ARBA" id="ARBA00023299"/>
    </source>
</evidence>
<evidence type="ECO:0000256" key="4">
    <source>
        <dbReference type="ARBA" id="ARBA00012640"/>
    </source>
</evidence>
<comment type="similarity">
    <text evidence="3">Belongs to the HAD-like hydrolase superfamily. SerB family.</text>
</comment>
<keyword evidence="6" id="KW-0479">Metal-binding</keyword>
<dbReference type="SFLD" id="SFLDG01136">
    <property type="entry name" value="C1.6:_Phosphoserine_Phosphatas"/>
    <property type="match status" value="1"/>
</dbReference>
<dbReference type="GO" id="GO:0000287">
    <property type="term" value="F:magnesium ion binding"/>
    <property type="evidence" value="ECO:0007669"/>
    <property type="project" value="TreeGrafter"/>
</dbReference>
<evidence type="ECO:0000313" key="15">
    <source>
        <dbReference type="Proteomes" id="UP000321103"/>
    </source>
</evidence>
<keyword evidence="9" id="KW-0718">Serine biosynthesis</keyword>
<dbReference type="EC" id="3.1.3.3" evidence="4"/>
<dbReference type="SFLD" id="SFLDF00029">
    <property type="entry name" value="phosphoserine_phosphatase"/>
    <property type="match status" value="1"/>
</dbReference>
<dbReference type="Pfam" id="PF12710">
    <property type="entry name" value="HAD"/>
    <property type="match status" value="1"/>
</dbReference>
<dbReference type="NCBIfam" id="TIGR01488">
    <property type="entry name" value="HAD-SF-IB"/>
    <property type="match status" value="1"/>
</dbReference>
<dbReference type="UniPathway" id="UPA00135">
    <property type="reaction ID" value="UER00198"/>
</dbReference>
<dbReference type="InterPro" id="IPR050582">
    <property type="entry name" value="HAD-like_SerB"/>
</dbReference>
<evidence type="ECO:0000256" key="7">
    <source>
        <dbReference type="ARBA" id="ARBA00022801"/>
    </source>
</evidence>
<dbReference type="GO" id="GO:0006564">
    <property type="term" value="P:L-serine biosynthetic process"/>
    <property type="evidence" value="ECO:0007669"/>
    <property type="project" value="UniProtKB-KW"/>
</dbReference>
<organism evidence="14 15">
    <name type="scientific">Kocuria turfanensis</name>
    <dbReference type="NCBI Taxonomy" id="388357"/>
    <lineage>
        <taxon>Bacteria</taxon>
        <taxon>Bacillati</taxon>
        <taxon>Actinomycetota</taxon>
        <taxon>Actinomycetes</taxon>
        <taxon>Micrococcales</taxon>
        <taxon>Micrococcaceae</taxon>
        <taxon>Kocuria</taxon>
    </lineage>
</organism>
<evidence type="ECO:0000256" key="13">
    <source>
        <dbReference type="PIRSR" id="PIRSR604469-1"/>
    </source>
</evidence>
<evidence type="ECO:0000256" key="6">
    <source>
        <dbReference type="ARBA" id="ARBA00022723"/>
    </source>
</evidence>
<keyword evidence="7" id="KW-0378">Hydrolase</keyword>
<dbReference type="STRING" id="388357.GCA_001580365_00254"/>
<dbReference type="PANTHER" id="PTHR43344">
    <property type="entry name" value="PHOSPHOSERINE PHOSPHATASE"/>
    <property type="match status" value="1"/>
</dbReference>
<name>A0A512IDI2_9MICC</name>
<evidence type="ECO:0000256" key="1">
    <source>
        <dbReference type="ARBA" id="ARBA00001946"/>
    </source>
</evidence>
<dbReference type="GO" id="GO:0005737">
    <property type="term" value="C:cytoplasm"/>
    <property type="evidence" value="ECO:0007669"/>
    <property type="project" value="TreeGrafter"/>
</dbReference>
<evidence type="ECO:0000256" key="12">
    <source>
        <dbReference type="ARBA" id="ARBA00048523"/>
    </source>
</evidence>
<keyword evidence="5" id="KW-0028">Amino-acid biosynthesis</keyword>
<feature type="active site" description="Proton donor" evidence="13">
    <location>
        <position position="110"/>
    </location>
</feature>
<dbReference type="SUPFAM" id="SSF56784">
    <property type="entry name" value="HAD-like"/>
    <property type="match status" value="1"/>
</dbReference>
<dbReference type="InterPro" id="IPR036412">
    <property type="entry name" value="HAD-like_sf"/>
</dbReference>
<evidence type="ECO:0000313" key="14">
    <source>
        <dbReference type="EMBL" id="GEO95756.1"/>
    </source>
</evidence>
<dbReference type="InterPro" id="IPR004469">
    <property type="entry name" value="PSP"/>
</dbReference>
<gene>
    <name evidence="14" type="ORF">KTU01_18790</name>
</gene>
<evidence type="ECO:0000256" key="11">
    <source>
        <dbReference type="ARBA" id="ARBA00048138"/>
    </source>
</evidence>
<dbReference type="EMBL" id="BJZS01000051">
    <property type="protein sequence ID" value="GEO95756.1"/>
    <property type="molecule type" value="Genomic_DNA"/>
</dbReference>
<evidence type="ECO:0000256" key="5">
    <source>
        <dbReference type="ARBA" id="ARBA00022605"/>
    </source>
</evidence>
<evidence type="ECO:0000256" key="3">
    <source>
        <dbReference type="ARBA" id="ARBA00009184"/>
    </source>
</evidence>
<comment type="caution">
    <text evidence="14">The sequence shown here is derived from an EMBL/GenBank/DDBJ whole genome shotgun (WGS) entry which is preliminary data.</text>
</comment>
<dbReference type="PANTHER" id="PTHR43344:SF2">
    <property type="entry name" value="PHOSPHOSERINE PHOSPHATASE"/>
    <property type="match status" value="1"/>
</dbReference>
<evidence type="ECO:0000256" key="10">
    <source>
        <dbReference type="ARBA" id="ARBA00031693"/>
    </source>
</evidence>
<keyword evidence="15" id="KW-1185">Reference proteome</keyword>
<protein>
    <recommendedName>
        <fullName evidence="4">phosphoserine phosphatase</fullName>
        <ecNumber evidence="4">3.1.3.3</ecNumber>
    </recommendedName>
    <alternativeName>
        <fullName evidence="10">O-phosphoserine phosphohydrolase</fullName>
    </alternativeName>
</protein>
<proteinExistence type="inferred from homology"/>
<dbReference type="Proteomes" id="UP000321103">
    <property type="component" value="Unassembled WGS sequence"/>
</dbReference>
<comment type="catalytic activity">
    <reaction evidence="11">
        <text>O-phospho-L-serine + H2O = L-serine + phosphate</text>
        <dbReference type="Rhea" id="RHEA:21208"/>
        <dbReference type="ChEBI" id="CHEBI:15377"/>
        <dbReference type="ChEBI" id="CHEBI:33384"/>
        <dbReference type="ChEBI" id="CHEBI:43474"/>
        <dbReference type="ChEBI" id="CHEBI:57524"/>
        <dbReference type="EC" id="3.1.3.3"/>
    </reaction>
</comment>
<sequence length="311" mass="32515">MTTDLAVIAFAQNPDPEARERILTLVRDTGAEIERFSTVRVTGPGSAGPDAEVPGYNAFTARVHGSEASALLAALRPDPLSQLLPGVDVNVVPATLLDPGRKKLLVMDVDSTLIQQEVVEMLAAHAGPEAEAEVTAVTEAAMRGEVDFAQSLLARVETLAGLPATAVDEVTAAVRLSPGAHVLIKAFLREGHAVAAVSGGFLGVLTPLAERLQLTRHAANLLEVADGRLTGRIVGDVVDCTAKERFLRTWAAELDVALEDVIAVGDGANDIDMVTAAGLGVAYNAKPALRAVADAQINLPNLDAVRFFADL</sequence>
<feature type="active site" description="Nucleophile" evidence="13">
    <location>
        <position position="108"/>
    </location>
</feature>
<dbReference type="NCBIfam" id="TIGR00338">
    <property type="entry name" value="serB"/>
    <property type="match status" value="1"/>
</dbReference>
<dbReference type="GO" id="GO:0036424">
    <property type="term" value="F:L-phosphoserine phosphatase activity"/>
    <property type="evidence" value="ECO:0007669"/>
    <property type="project" value="InterPro"/>
</dbReference>
<comment type="pathway">
    <text evidence="2">Amino-acid biosynthesis; L-serine biosynthesis; L-serine from 3-phospho-D-glycerate: step 3/3.</text>
</comment>
<accession>A0A512IDI2</accession>
<dbReference type="InterPro" id="IPR023214">
    <property type="entry name" value="HAD_sf"/>
</dbReference>
<reference evidence="14 15" key="1">
    <citation type="submission" date="2019-07" db="EMBL/GenBank/DDBJ databases">
        <title>Whole genome shotgun sequence of Kocuria turfanensis NBRC 107627.</title>
        <authorList>
            <person name="Hosoyama A."/>
            <person name="Uohara A."/>
            <person name="Ohji S."/>
            <person name="Ichikawa N."/>
        </authorList>
    </citation>
    <scope>NUCLEOTIDE SEQUENCE [LARGE SCALE GENOMIC DNA]</scope>
    <source>
        <strain evidence="14 15">NBRC 107627</strain>
    </source>
</reference>
<comment type="cofactor">
    <cofactor evidence="1">
        <name>Mg(2+)</name>
        <dbReference type="ChEBI" id="CHEBI:18420"/>
    </cofactor>
</comment>
<keyword evidence="8" id="KW-0460">Magnesium</keyword>
<evidence type="ECO:0000256" key="8">
    <source>
        <dbReference type="ARBA" id="ARBA00022842"/>
    </source>
</evidence>